<evidence type="ECO:0000313" key="14">
    <source>
        <dbReference type="EMBL" id="GAD85540.1"/>
    </source>
</evidence>
<dbReference type="GO" id="GO:0006071">
    <property type="term" value="P:glycerol metabolic process"/>
    <property type="evidence" value="ECO:0007669"/>
    <property type="project" value="UniProtKB-KW"/>
</dbReference>
<feature type="domain" description="O-acyltransferase WSD1 C-terminal" evidence="13">
    <location>
        <begin position="313"/>
        <end position="463"/>
    </location>
</feature>
<organism evidence="14 15">
    <name type="scientific">Nocardia asteroides NBRC 15531</name>
    <dbReference type="NCBI Taxonomy" id="1110697"/>
    <lineage>
        <taxon>Bacteria</taxon>
        <taxon>Bacillati</taxon>
        <taxon>Actinomycetota</taxon>
        <taxon>Actinomycetes</taxon>
        <taxon>Mycobacteriales</taxon>
        <taxon>Nocardiaceae</taxon>
        <taxon>Nocardia</taxon>
    </lineage>
</organism>
<accession>U5EDX3</accession>
<keyword evidence="6 11" id="KW-0808">Transferase</keyword>
<evidence type="ECO:0000256" key="4">
    <source>
        <dbReference type="ARBA" id="ARBA00013244"/>
    </source>
</evidence>
<dbReference type="OrthoDB" id="4506402at2"/>
<keyword evidence="5 11" id="KW-0444">Lipid biosynthesis</keyword>
<dbReference type="InterPro" id="IPR009721">
    <property type="entry name" value="O-acyltransferase_WSD1_C"/>
</dbReference>
<dbReference type="GO" id="GO:0005886">
    <property type="term" value="C:plasma membrane"/>
    <property type="evidence" value="ECO:0007669"/>
    <property type="project" value="TreeGrafter"/>
</dbReference>
<dbReference type="EMBL" id="BAFO02000032">
    <property type="protein sequence ID" value="GAD85540.1"/>
    <property type="molecule type" value="Genomic_DNA"/>
</dbReference>
<dbReference type="GeneID" id="91518098"/>
<dbReference type="InterPro" id="IPR045034">
    <property type="entry name" value="O-acyltransferase_WSD1-like"/>
</dbReference>
<dbReference type="STRING" id="1824.SAMN05444423_109230"/>
<dbReference type="GO" id="GO:0019432">
    <property type="term" value="P:triglyceride biosynthetic process"/>
    <property type="evidence" value="ECO:0007669"/>
    <property type="project" value="UniProtKB-UniPathway"/>
</dbReference>
<evidence type="ECO:0000256" key="6">
    <source>
        <dbReference type="ARBA" id="ARBA00022679"/>
    </source>
</evidence>
<evidence type="ECO:0000256" key="10">
    <source>
        <dbReference type="ARBA" id="ARBA00048109"/>
    </source>
</evidence>
<keyword evidence="9 11" id="KW-0012">Acyltransferase</keyword>
<evidence type="ECO:0000256" key="5">
    <source>
        <dbReference type="ARBA" id="ARBA00022516"/>
    </source>
</evidence>
<dbReference type="Gene3D" id="3.30.559.10">
    <property type="entry name" value="Chloramphenicol acetyltransferase-like domain"/>
    <property type="match status" value="1"/>
</dbReference>
<dbReference type="InterPro" id="IPR014292">
    <property type="entry name" value="Acyl_transf_WS/DGAT"/>
</dbReference>
<dbReference type="Pfam" id="PF06974">
    <property type="entry name" value="WS_DGAT_C"/>
    <property type="match status" value="1"/>
</dbReference>
<dbReference type="eggNOG" id="COG1020">
    <property type="taxonomic scope" value="Bacteria"/>
</dbReference>
<dbReference type="Proteomes" id="UP000017048">
    <property type="component" value="Unassembled WGS sequence"/>
</dbReference>
<dbReference type="InterPro" id="IPR023213">
    <property type="entry name" value="CAT-like_dom_sf"/>
</dbReference>
<dbReference type="UniPathway" id="UPA00282"/>
<evidence type="ECO:0000313" key="15">
    <source>
        <dbReference type="Proteomes" id="UP000017048"/>
    </source>
</evidence>
<proteinExistence type="inferred from homology"/>
<dbReference type="InterPro" id="IPR004255">
    <property type="entry name" value="O-acyltransferase_WSD1_N"/>
</dbReference>
<dbReference type="PANTHER" id="PTHR31650">
    <property type="entry name" value="O-ACYLTRANSFERASE (WSD1-LIKE) FAMILY PROTEIN"/>
    <property type="match status" value="1"/>
</dbReference>
<dbReference type="Pfam" id="PF03007">
    <property type="entry name" value="WS_DGAT_cat"/>
    <property type="match status" value="1"/>
</dbReference>
<dbReference type="GO" id="GO:0071731">
    <property type="term" value="P:response to nitric oxide"/>
    <property type="evidence" value="ECO:0007669"/>
    <property type="project" value="TreeGrafter"/>
</dbReference>
<protein>
    <recommendedName>
        <fullName evidence="4 11">Diacylglycerol O-acyltransferase</fullName>
        <ecNumber evidence="4 11">2.3.1.20</ecNumber>
    </recommendedName>
</protein>
<name>U5EDX3_NOCAS</name>
<sequence length="475" mass="51500">MSAELRVGTRQLSPRDAVFVYDETDRHLSNIVAVYFAEATGRPALTRADVLDWARSVLGHSALFHRRLQRVPLDLDLPYWVPDPGLTVGDHVWLDRPGAGTWDEARARIAEITATRMDLRKPPWEIHVLDRVTGVPAMAEHTTIVVLKFHHSVGDGVATRALERKLFGTEPAPAIRLDDPAPLATAARTAASLLTQPVRFLTGLRRASAAQEELRGLIESGTVHEPVALRPATRFNRDIHAATTFHLLPLPMAEIRAATAAAPRRVTINDLMLTTIGGALAAYLAEHEELPAESLAAMVPMSMRGVAEWDSANQLTQMIVDLHTDIADPIERLAAVQRSATWAKQRTADPVVLRGDRRVETAPALLLRAAGWARAQRRFDDAASVPLCNTTISNVPPVTDALAFCGRPVRRAVGSLPVLDGDGLRHLISSQGAELVVAVTTNAAMMPDPEHYGELLLRSFRTLAAALGAPAGAGH</sequence>
<comment type="catalytic activity">
    <reaction evidence="10 11">
        <text>an acyl-CoA + a 1,2-diacyl-sn-glycerol = a triacyl-sn-glycerol + CoA</text>
        <dbReference type="Rhea" id="RHEA:10868"/>
        <dbReference type="ChEBI" id="CHEBI:17815"/>
        <dbReference type="ChEBI" id="CHEBI:57287"/>
        <dbReference type="ChEBI" id="CHEBI:58342"/>
        <dbReference type="ChEBI" id="CHEBI:64615"/>
        <dbReference type="EC" id="2.3.1.20"/>
    </reaction>
</comment>
<evidence type="ECO:0000256" key="3">
    <source>
        <dbReference type="ARBA" id="ARBA00009587"/>
    </source>
</evidence>
<comment type="similarity">
    <text evidence="3 11">Belongs to the long-chain O-acyltransferase family.</text>
</comment>
<dbReference type="AlphaFoldDB" id="U5EDX3"/>
<evidence type="ECO:0000256" key="1">
    <source>
        <dbReference type="ARBA" id="ARBA00004771"/>
    </source>
</evidence>
<keyword evidence="15" id="KW-1185">Reference proteome</keyword>
<dbReference type="EC" id="2.3.1.20" evidence="4 11"/>
<dbReference type="GO" id="GO:0004144">
    <property type="term" value="F:diacylglycerol O-acyltransferase activity"/>
    <property type="evidence" value="ECO:0007669"/>
    <property type="project" value="UniProtKB-EC"/>
</dbReference>
<dbReference type="RefSeq" id="WP_019047686.1">
    <property type="nucleotide sequence ID" value="NZ_BAFO02000032.1"/>
</dbReference>
<reference evidence="14 15" key="1">
    <citation type="journal article" date="2014" name="BMC Genomics">
        <title>Genome based analysis of type-I polyketide synthase and nonribosomal peptide synthetase gene clusters in seven strains of five representative Nocardia species.</title>
        <authorList>
            <person name="Komaki H."/>
            <person name="Ichikawa N."/>
            <person name="Hosoyama A."/>
            <person name="Takahashi-Nakaguchi A."/>
            <person name="Matsuzawa T."/>
            <person name="Suzuki K."/>
            <person name="Fujita N."/>
            <person name="Gonoi T."/>
        </authorList>
    </citation>
    <scope>NUCLEOTIDE SEQUENCE [LARGE SCALE GENOMIC DNA]</scope>
    <source>
        <strain evidence="14 15">NBRC 15531</strain>
    </source>
</reference>
<evidence type="ECO:0000259" key="13">
    <source>
        <dbReference type="Pfam" id="PF06974"/>
    </source>
</evidence>
<keyword evidence="8 11" id="KW-0443">Lipid metabolism</keyword>
<evidence type="ECO:0000256" key="7">
    <source>
        <dbReference type="ARBA" id="ARBA00022798"/>
    </source>
</evidence>
<feature type="domain" description="O-acyltransferase WSD1-like N-terminal" evidence="12">
    <location>
        <begin position="12"/>
        <end position="271"/>
    </location>
</feature>
<keyword evidence="7 11" id="KW-0319">Glycerol metabolism</keyword>
<comment type="pathway">
    <text evidence="1 11">Glycerolipid metabolism; triacylglycerol biosynthesis.</text>
</comment>
<gene>
    <name evidence="14" type="ORF">NCAST_32_00220</name>
</gene>
<dbReference type="GO" id="GO:0001666">
    <property type="term" value="P:response to hypoxia"/>
    <property type="evidence" value="ECO:0007669"/>
    <property type="project" value="TreeGrafter"/>
</dbReference>
<evidence type="ECO:0000256" key="9">
    <source>
        <dbReference type="ARBA" id="ARBA00023315"/>
    </source>
</evidence>
<evidence type="ECO:0000256" key="2">
    <source>
        <dbReference type="ARBA" id="ARBA00005189"/>
    </source>
</evidence>
<evidence type="ECO:0000256" key="11">
    <source>
        <dbReference type="RuleBase" id="RU361241"/>
    </source>
</evidence>
<dbReference type="GO" id="GO:0051701">
    <property type="term" value="P:biological process involved in interaction with host"/>
    <property type="evidence" value="ECO:0007669"/>
    <property type="project" value="TreeGrafter"/>
</dbReference>
<dbReference type="SUPFAM" id="SSF52777">
    <property type="entry name" value="CoA-dependent acyltransferases"/>
    <property type="match status" value="1"/>
</dbReference>
<comment type="pathway">
    <text evidence="2">Lipid metabolism.</text>
</comment>
<evidence type="ECO:0000259" key="12">
    <source>
        <dbReference type="Pfam" id="PF03007"/>
    </source>
</evidence>
<comment type="caution">
    <text evidence="14">The sequence shown here is derived from an EMBL/GenBank/DDBJ whole genome shotgun (WGS) entry which is preliminary data.</text>
</comment>
<dbReference type="PANTHER" id="PTHR31650:SF1">
    <property type="entry name" value="WAX ESTER SYNTHASE_DIACYLGLYCEROL ACYLTRANSFERASE 4-RELATED"/>
    <property type="match status" value="1"/>
</dbReference>
<evidence type="ECO:0000256" key="8">
    <source>
        <dbReference type="ARBA" id="ARBA00023098"/>
    </source>
</evidence>
<dbReference type="NCBIfam" id="TIGR02946">
    <property type="entry name" value="acyl_WS_DGAT"/>
    <property type="match status" value="1"/>
</dbReference>